<dbReference type="AlphaFoldDB" id="A0AAD3DS48"/>
<feature type="non-terminal residue" evidence="1">
    <location>
        <position position="1"/>
    </location>
</feature>
<name>A0AAD3DS48_9CHLO</name>
<dbReference type="Proteomes" id="UP001054857">
    <property type="component" value="Unassembled WGS sequence"/>
</dbReference>
<reference evidence="1 2" key="1">
    <citation type="journal article" date="2021" name="Sci. Rep.">
        <title>Genome sequencing of the multicellular alga Astrephomene provides insights into convergent evolution of germ-soma differentiation.</title>
        <authorList>
            <person name="Yamashita S."/>
            <person name="Yamamoto K."/>
            <person name="Matsuzaki R."/>
            <person name="Suzuki S."/>
            <person name="Yamaguchi H."/>
            <person name="Hirooka S."/>
            <person name="Minakuchi Y."/>
            <person name="Miyagishima S."/>
            <person name="Kawachi M."/>
            <person name="Toyoda A."/>
            <person name="Nozaki H."/>
        </authorList>
    </citation>
    <scope>NUCLEOTIDE SEQUENCE [LARGE SCALE GENOMIC DNA]</scope>
    <source>
        <strain evidence="1 2">NIES-4017</strain>
    </source>
</reference>
<comment type="caution">
    <text evidence="1">The sequence shown here is derived from an EMBL/GenBank/DDBJ whole genome shotgun (WGS) entry which is preliminary data.</text>
</comment>
<protein>
    <submittedName>
        <fullName evidence="1">Uncharacterized protein</fullName>
    </submittedName>
</protein>
<keyword evidence="2" id="KW-1185">Reference proteome</keyword>
<gene>
    <name evidence="1" type="ORF">Agub_g8721</name>
</gene>
<proteinExistence type="predicted"/>
<dbReference type="EMBL" id="BMAR01000016">
    <property type="protein sequence ID" value="GFR47036.1"/>
    <property type="molecule type" value="Genomic_DNA"/>
</dbReference>
<accession>A0AAD3DS48</accession>
<organism evidence="1 2">
    <name type="scientific">Astrephomene gubernaculifera</name>
    <dbReference type="NCBI Taxonomy" id="47775"/>
    <lineage>
        <taxon>Eukaryota</taxon>
        <taxon>Viridiplantae</taxon>
        <taxon>Chlorophyta</taxon>
        <taxon>core chlorophytes</taxon>
        <taxon>Chlorophyceae</taxon>
        <taxon>CS clade</taxon>
        <taxon>Chlamydomonadales</taxon>
        <taxon>Astrephomenaceae</taxon>
        <taxon>Astrephomene</taxon>
    </lineage>
</organism>
<sequence length="226" mass="24753">MAFYDRLRLASNSGYSSSGAETPVREASASYPPLSMMQQHDSPEAHEMQLQVLQQQLQLHRSQSPVPQVQALKRPSLEALTPIQTASGVRPMPTGMLPVQVLLVVRDPNMAAIFKQQLSQAPIPSMLHIAGETDMWAVVEQVKTMSGRPQGPEFAFFQLEVLISNPGMVAKLKHACNGACTAVVLQGSEPVARALQADDFVPGPTPSHPLRKEDLALTILTWRTRR</sequence>
<evidence type="ECO:0000313" key="1">
    <source>
        <dbReference type="EMBL" id="GFR47036.1"/>
    </source>
</evidence>
<evidence type="ECO:0000313" key="2">
    <source>
        <dbReference type="Proteomes" id="UP001054857"/>
    </source>
</evidence>